<protein>
    <submittedName>
        <fullName evidence="2">Uncharacterized protein</fullName>
    </submittedName>
</protein>
<gene>
    <name evidence="2" type="ORF">H072_1569</name>
</gene>
<dbReference type="OMA" id="VMEIENM"/>
<dbReference type="eggNOG" id="ENOG502SSND">
    <property type="taxonomic scope" value="Eukaryota"/>
</dbReference>
<organism evidence="2 3">
    <name type="scientific">Dactylellina haptotyla (strain CBS 200.50)</name>
    <name type="common">Nematode-trapping fungus</name>
    <name type="synonym">Monacrosporium haptotylum</name>
    <dbReference type="NCBI Taxonomy" id="1284197"/>
    <lineage>
        <taxon>Eukaryota</taxon>
        <taxon>Fungi</taxon>
        <taxon>Dikarya</taxon>
        <taxon>Ascomycota</taxon>
        <taxon>Pezizomycotina</taxon>
        <taxon>Orbiliomycetes</taxon>
        <taxon>Orbiliales</taxon>
        <taxon>Orbiliaceae</taxon>
        <taxon>Dactylellina</taxon>
    </lineage>
</organism>
<name>S8ANN6_DACHA</name>
<sequence>MADPQQINEINNMISQFTFKMTAIASGADKSAADCRESFIEKLELAMTKAYKVAVFIRQDFDGRAKDEAQMNSLSEQLMQALQEVGKRADSGLKAVQEFTDQVRGTMGNELVPTSQRVRQLMDSDQMKLKNSENELVAAQDRVYRNAAQMANFEAKLRETEDERSRVDMMMKMAWMSGALGGSIIGAGDAGPFGPRLEALRDALNHSRDEYTMSMVETRKLQENMMDIRLQIEQEIQILQRLDVIISDGQRITDRCQTLEQQLGPLKEIAGKLLMNVESINASAGKVDLAKALLNICVDALMDARLTDEVQMIKDELVKEYGGEVPTVVLEMVSLVDGKLGELGVQ</sequence>
<reference evidence="3" key="2">
    <citation type="submission" date="2013-04" db="EMBL/GenBank/DDBJ databases">
        <title>Genomic mechanisms accounting for the adaptation to parasitism in nematode-trapping fungi.</title>
        <authorList>
            <person name="Ahren D.G."/>
        </authorList>
    </citation>
    <scope>NUCLEOTIDE SEQUENCE [LARGE SCALE GENOMIC DNA]</scope>
    <source>
        <strain evidence="3">CBS 200.50</strain>
    </source>
</reference>
<evidence type="ECO:0000256" key="1">
    <source>
        <dbReference type="SAM" id="Coils"/>
    </source>
</evidence>
<evidence type="ECO:0000313" key="3">
    <source>
        <dbReference type="Proteomes" id="UP000015100"/>
    </source>
</evidence>
<dbReference type="OrthoDB" id="3597832at2759"/>
<evidence type="ECO:0000313" key="2">
    <source>
        <dbReference type="EMBL" id="EPS44464.1"/>
    </source>
</evidence>
<dbReference type="EMBL" id="AQGS01000046">
    <property type="protein sequence ID" value="EPS44464.1"/>
    <property type="molecule type" value="Genomic_DNA"/>
</dbReference>
<keyword evidence="3" id="KW-1185">Reference proteome</keyword>
<dbReference type="HOGENOM" id="CLU_669097_0_0_1"/>
<comment type="caution">
    <text evidence="2">The sequence shown here is derived from an EMBL/GenBank/DDBJ whole genome shotgun (WGS) entry which is preliminary data.</text>
</comment>
<accession>S8ANN6</accession>
<keyword evidence="1" id="KW-0175">Coiled coil</keyword>
<proteinExistence type="predicted"/>
<dbReference type="Proteomes" id="UP000015100">
    <property type="component" value="Unassembled WGS sequence"/>
</dbReference>
<dbReference type="AlphaFoldDB" id="S8ANN6"/>
<reference evidence="2 3" key="1">
    <citation type="journal article" date="2013" name="PLoS Genet.">
        <title>Genomic mechanisms accounting for the adaptation to parasitism in nematode-trapping fungi.</title>
        <authorList>
            <person name="Meerupati T."/>
            <person name="Andersson K.M."/>
            <person name="Friman E."/>
            <person name="Kumar D."/>
            <person name="Tunlid A."/>
            <person name="Ahren D."/>
        </authorList>
    </citation>
    <scope>NUCLEOTIDE SEQUENCE [LARGE SCALE GENOMIC DNA]</scope>
    <source>
        <strain evidence="2 3">CBS 200.50</strain>
    </source>
</reference>
<feature type="coiled-coil region" evidence="1">
    <location>
        <begin position="122"/>
        <end position="170"/>
    </location>
</feature>